<sequence>MSAHTPHAALARQPGFLALLAWIGVIGVGALLTGTVIGPLFVPAHDPMADTISDLAAGRGEIIMDVALYGFAAGLFALALACAHVHQGGLAWSAGTLCLAVLAATIVVVGARNEYGDGDAEGVVIHEYLVYGLGVLFTAMPLCLAPRAARLLPWSRPALIGTGLLWAVMSPVFFLLPTDVDGGYERLLGGVACAQVLILATALFAHARQAQPEHAR</sequence>
<feature type="transmembrane region" description="Helical" evidence="1">
    <location>
        <begin position="128"/>
        <end position="145"/>
    </location>
</feature>
<keyword evidence="1" id="KW-0812">Transmembrane</keyword>
<feature type="transmembrane region" description="Helical" evidence="1">
    <location>
        <begin position="157"/>
        <end position="176"/>
    </location>
</feature>
<evidence type="ECO:0000313" key="2">
    <source>
        <dbReference type="EMBL" id="ABV91766.1"/>
    </source>
</evidence>
<reference evidence="3" key="1">
    <citation type="journal article" date="2010" name="ISME J.">
        <title>The complete genome sequence of the algal symbiont Dinoroseobacter shibae: a hitchhiker's guide to life in the sea.</title>
        <authorList>
            <person name="Wagner-Dobler I."/>
            <person name="Ballhausen B."/>
            <person name="Berger M."/>
            <person name="Brinkhoff T."/>
            <person name="Buchholz I."/>
            <person name="Bunk B."/>
            <person name="Cypionka H."/>
            <person name="Daniel R."/>
            <person name="Drepper T."/>
            <person name="Gerdts G."/>
            <person name="Hahnke S."/>
            <person name="Han C."/>
            <person name="Jahn D."/>
            <person name="Kalhoefer D."/>
            <person name="Kiss H."/>
            <person name="Klenk H.P."/>
            <person name="Kyrpides N."/>
            <person name="Liebl W."/>
            <person name="Liesegang H."/>
            <person name="Meincke L."/>
            <person name="Pati A."/>
            <person name="Petersen J."/>
            <person name="Piekarski T."/>
            <person name="Pommerenke C."/>
            <person name="Pradella S."/>
            <person name="Pukall R."/>
            <person name="Rabus R."/>
            <person name="Stackebrandt E."/>
            <person name="Thole S."/>
            <person name="Thompson L."/>
            <person name="Tielen P."/>
            <person name="Tomasch J."/>
            <person name="von Jan M."/>
            <person name="Wanphrut N."/>
            <person name="Wichels A."/>
            <person name="Zech H."/>
            <person name="Simon M."/>
        </authorList>
    </citation>
    <scope>NUCLEOTIDE SEQUENCE [LARGE SCALE GENOMIC DNA]</scope>
    <source>
        <strain evidence="3">DSM 16493 / NCIMB 14021 / DFL 12</strain>
    </source>
</reference>
<feature type="transmembrane region" description="Helical" evidence="1">
    <location>
        <begin position="188"/>
        <end position="207"/>
    </location>
</feature>
<keyword evidence="3" id="KW-1185">Reference proteome</keyword>
<dbReference type="InterPro" id="IPR009339">
    <property type="entry name" value="DUF998"/>
</dbReference>
<dbReference type="EMBL" id="CP000830">
    <property type="protein sequence ID" value="ABV91766.1"/>
    <property type="molecule type" value="Genomic_DNA"/>
</dbReference>
<dbReference type="RefSeq" id="WP_012176699.1">
    <property type="nucleotide sequence ID" value="NC_009952.1"/>
</dbReference>
<gene>
    <name evidence="2" type="ordered locus">Dshi_0017</name>
</gene>
<evidence type="ECO:0008006" key="4">
    <source>
        <dbReference type="Google" id="ProtNLM"/>
    </source>
</evidence>
<organism evidence="2 3">
    <name type="scientific">Dinoroseobacter shibae (strain DSM 16493 / NCIMB 14021 / DFL 12)</name>
    <dbReference type="NCBI Taxonomy" id="398580"/>
    <lineage>
        <taxon>Bacteria</taxon>
        <taxon>Pseudomonadati</taxon>
        <taxon>Pseudomonadota</taxon>
        <taxon>Alphaproteobacteria</taxon>
        <taxon>Rhodobacterales</taxon>
        <taxon>Roseobacteraceae</taxon>
        <taxon>Dinoroseobacter</taxon>
    </lineage>
</organism>
<evidence type="ECO:0000313" key="3">
    <source>
        <dbReference type="Proteomes" id="UP000006833"/>
    </source>
</evidence>
<dbReference type="OrthoDB" id="581705at2"/>
<name>A8LJU0_DINSH</name>
<dbReference type="KEGG" id="dsh:Dshi_0017"/>
<keyword evidence="1" id="KW-1133">Transmembrane helix</keyword>
<dbReference type="eggNOG" id="ENOG5030MMB">
    <property type="taxonomic scope" value="Bacteria"/>
</dbReference>
<feature type="transmembrane region" description="Helical" evidence="1">
    <location>
        <begin position="62"/>
        <end position="83"/>
    </location>
</feature>
<feature type="transmembrane region" description="Helical" evidence="1">
    <location>
        <begin position="16"/>
        <end position="42"/>
    </location>
</feature>
<dbReference type="HOGENOM" id="CLU_1249379_0_0_5"/>
<evidence type="ECO:0000256" key="1">
    <source>
        <dbReference type="SAM" id="Phobius"/>
    </source>
</evidence>
<dbReference type="Proteomes" id="UP000006833">
    <property type="component" value="Chromosome"/>
</dbReference>
<dbReference type="AlphaFoldDB" id="A8LJU0"/>
<keyword evidence="1" id="KW-0472">Membrane</keyword>
<feature type="transmembrane region" description="Helical" evidence="1">
    <location>
        <begin position="90"/>
        <end position="108"/>
    </location>
</feature>
<dbReference type="Pfam" id="PF06197">
    <property type="entry name" value="DUF998"/>
    <property type="match status" value="1"/>
</dbReference>
<protein>
    <recommendedName>
        <fullName evidence="4">DUF998 domain-containing protein</fullName>
    </recommendedName>
</protein>
<proteinExistence type="predicted"/>
<accession>A8LJU0</accession>